<reference evidence="5 6" key="1">
    <citation type="journal article" date="2018" name="Nat. Biotechnol.">
        <title>A standardized bacterial taxonomy based on genome phylogeny substantially revises the tree of life.</title>
        <authorList>
            <person name="Parks D.H."/>
            <person name="Chuvochina M."/>
            <person name="Waite D.W."/>
            <person name="Rinke C."/>
            <person name="Skarshewski A."/>
            <person name="Chaumeil P.A."/>
            <person name="Hugenholtz P."/>
        </authorList>
    </citation>
    <scope>NUCLEOTIDE SEQUENCE [LARGE SCALE GENOMIC DNA]</scope>
    <source>
        <strain evidence="5">UBA9158</strain>
    </source>
</reference>
<feature type="domain" description="HTH araC/xylS-type" evidence="4">
    <location>
        <begin position="82"/>
        <end position="182"/>
    </location>
</feature>
<dbReference type="PROSITE" id="PS01124">
    <property type="entry name" value="HTH_ARAC_FAMILY_2"/>
    <property type="match status" value="1"/>
</dbReference>
<dbReference type="InterPro" id="IPR020449">
    <property type="entry name" value="Tscrpt_reg_AraC-type_HTH"/>
</dbReference>
<protein>
    <submittedName>
        <fullName evidence="5">AraC family transcriptional regulator</fullName>
    </submittedName>
</protein>
<dbReference type="InterPro" id="IPR009057">
    <property type="entry name" value="Homeodomain-like_sf"/>
</dbReference>
<accession>A0A3C1KU46</accession>
<comment type="caution">
    <text evidence="5">The sequence shown here is derived from an EMBL/GenBank/DDBJ whole genome shotgun (WGS) entry which is preliminary data.</text>
</comment>
<evidence type="ECO:0000259" key="4">
    <source>
        <dbReference type="PROSITE" id="PS01124"/>
    </source>
</evidence>
<dbReference type="SMART" id="SM00342">
    <property type="entry name" value="HTH_ARAC"/>
    <property type="match status" value="1"/>
</dbReference>
<dbReference type="PANTHER" id="PTHR47894:SF1">
    <property type="entry name" value="HTH-TYPE TRANSCRIPTIONAL REGULATOR VQSM"/>
    <property type="match status" value="1"/>
</dbReference>
<sequence>QWLAGRNLPLQRVRIGPVRREDVLPFLRLFQAPVLAGGEGYALDFPLEALALPVVRTPAEFPAFFTNFPCDVFGPRGRALAEQVSALLAAALRQGAALPSQAQLAGGLGLSLSTFRQRLHAAGTGYRALREEALRGAAHRALLQADASVGDISQQLGFADAATFRRAFRRWEGVTPGAWRTQRIAGGTAAGSAGGHSAGQ</sequence>
<evidence type="ECO:0000313" key="6">
    <source>
        <dbReference type="Proteomes" id="UP000259273"/>
    </source>
</evidence>
<dbReference type="EMBL" id="DMND01000261">
    <property type="protein sequence ID" value="HAN29834.1"/>
    <property type="molecule type" value="Genomic_DNA"/>
</dbReference>
<keyword evidence="3" id="KW-0804">Transcription</keyword>
<feature type="non-terminal residue" evidence="5">
    <location>
        <position position="1"/>
    </location>
</feature>
<evidence type="ECO:0000256" key="1">
    <source>
        <dbReference type="ARBA" id="ARBA00023015"/>
    </source>
</evidence>
<dbReference type="Proteomes" id="UP000259273">
    <property type="component" value="Unassembled WGS sequence"/>
</dbReference>
<name>A0A3C1KU46_9GAMM</name>
<keyword evidence="2" id="KW-0238">DNA-binding</keyword>
<evidence type="ECO:0000256" key="3">
    <source>
        <dbReference type="ARBA" id="ARBA00023163"/>
    </source>
</evidence>
<dbReference type="InterPro" id="IPR018060">
    <property type="entry name" value="HTH_AraC"/>
</dbReference>
<dbReference type="GO" id="GO:0003700">
    <property type="term" value="F:DNA-binding transcription factor activity"/>
    <property type="evidence" value="ECO:0007669"/>
    <property type="project" value="InterPro"/>
</dbReference>
<dbReference type="AlphaFoldDB" id="A0A3C1KU46"/>
<dbReference type="Pfam" id="PF12833">
    <property type="entry name" value="HTH_18"/>
    <property type="match status" value="1"/>
</dbReference>
<dbReference type="GO" id="GO:0000976">
    <property type="term" value="F:transcription cis-regulatory region binding"/>
    <property type="evidence" value="ECO:0007669"/>
    <property type="project" value="TreeGrafter"/>
</dbReference>
<organism evidence="5 6">
    <name type="scientific">Haliea salexigens</name>
    <dbReference type="NCBI Taxonomy" id="287487"/>
    <lineage>
        <taxon>Bacteria</taxon>
        <taxon>Pseudomonadati</taxon>
        <taxon>Pseudomonadota</taxon>
        <taxon>Gammaproteobacteria</taxon>
        <taxon>Cellvibrionales</taxon>
        <taxon>Halieaceae</taxon>
        <taxon>Haliea</taxon>
    </lineage>
</organism>
<dbReference type="Gene3D" id="1.10.10.60">
    <property type="entry name" value="Homeodomain-like"/>
    <property type="match status" value="1"/>
</dbReference>
<evidence type="ECO:0000313" key="5">
    <source>
        <dbReference type="EMBL" id="HAN29834.1"/>
    </source>
</evidence>
<keyword evidence="1" id="KW-0805">Transcription regulation</keyword>
<dbReference type="STRING" id="1121937.GCA_000423125_01214"/>
<dbReference type="GO" id="GO:0005829">
    <property type="term" value="C:cytosol"/>
    <property type="evidence" value="ECO:0007669"/>
    <property type="project" value="TreeGrafter"/>
</dbReference>
<evidence type="ECO:0000256" key="2">
    <source>
        <dbReference type="ARBA" id="ARBA00023125"/>
    </source>
</evidence>
<dbReference type="PRINTS" id="PR00032">
    <property type="entry name" value="HTHARAC"/>
</dbReference>
<gene>
    <name evidence="5" type="ORF">DCP75_19365</name>
</gene>
<dbReference type="SUPFAM" id="SSF46689">
    <property type="entry name" value="Homeodomain-like"/>
    <property type="match status" value="1"/>
</dbReference>
<dbReference type="PANTHER" id="PTHR47894">
    <property type="entry name" value="HTH-TYPE TRANSCRIPTIONAL REGULATOR GADX"/>
    <property type="match status" value="1"/>
</dbReference>
<proteinExistence type="predicted"/>